<dbReference type="InterPro" id="IPR003200">
    <property type="entry name" value="Nict_dMeBzImd_PRibTrfase"/>
</dbReference>
<dbReference type="InterPro" id="IPR023195">
    <property type="entry name" value="Nict_dMeBzImd_PRibTrfase_N"/>
</dbReference>
<comment type="function">
    <text evidence="10">Catalyzes the synthesis of alpha-ribazole-5'-phosphate from nicotinate mononucleotide (NAMN) and 5,6-dimethylbenzimidazole (DMB).</text>
</comment>
<evidence type="ECO:0000256" key="2">
    <source>
        <dbReference type="ARBA" id="ARBA00007110"/>
    </source>
</evidence>
<comment type="catalytic activity">
    <reaction evidence="9 10">
        <text>5,6-dimethylbenzimidazole + nicotinate beta-D-ribonucleotide = alpha-ribazole 5'-phosphate + nicotinate + H(+)</text>
        <dbReference type="Rhea" id="RHEA:11196"/>
        <dbReference type="ChEBI" id="CHEBI:15378"/>
        <dbReference type="ChEBI" id="CHEBI:15890"/>
        <dbReference type="ChEBI" id="CHEBI:32544"/>
        <dbReference type="ChEBI" id="CHEBI:57502"/>
        <dbReference type="ChEBI" id="CHEBI:57918"/>
        <dbReference type="EC" id="2.4.2.21"/>
    </reaction>
</comment>
<evidence type="ECO:0000313" key="12">
    <source>
        <dbReference type="Proteomes" id="UP000095591"/>
    </source>
</evidence>
<dbReference type="CDD" id="cd02439">
    <property type="entry name" value="DMB-PRT_CobT"/>
    <property type="match status" value="1"/>
</dbReference>
<dbReference type="Gene3D" id="1.10.1610.10">
    <property type="match status" value="1"/>
</dbReference>
<dbReference type="NCBIfam" id="TIGR03160">
    <property type="entry name" value="cobT_DBIPRT"/>
    <property type="match status" value="1"/>
</dbReference>
<dbReference type="HAMAP" id="MF_00230">
    <property type="entry name" value="CobT"/>
    <property type="match status" value="1"/>
</dbReference>
<gene>
    <name evidence="10 11" type="primary">cobT</name>
    <name evidence="11" type="ORF">ERS852429_04118</name>
</gene>
<evidence type="ECO:0000256" key="8">
    <source>
        <dbReference type="ARBA" id="ARBA00030686"/>
    </source>
</evidence>
<evidence type="ECO:0000256" key="7">
    <source>
        <dbReference type="ARBA" id="ARBA00022679"/>
    </source>
</evidence>
<feature type="active site" description="Proton acceptor" evidence="10">
    <location>
        <position position="313"/>
    </location>
</feature>
<evidence type="ECO:0000256" key="10">
    <source>
        <dbReference type="HAMAP-Rule" id="MF_00230"/>
    </source>
</evidence>
<dbReference type="Proteomes" id="UP000095591">
    <property type="component" value="Unassembled WGS sequence"/>
</dbReference>
<dbReference type="PANTHER" id="PTHR43463:SF1">
    <property type="entry name" value="NICOTINATE-NUCLEOTIDE--DIMETHYLBENZIMIDAZOLE PHOSPHORIBOSYLTRANSFERASE"/>
    <property type="match status" value="1"/>
</dbReference>
<dbReference type="Gene3D" id="3.40.50.10210">
    <property type="match status" value="1"/>
</dbReference>
<evidence type="ECO:0000256" key="1">
    <source>
        <dbReference type="ARBA" id="ARBA00005049"/>
    </source>
</evidence>
<protein>
    <recommendedName>
        <fullName evidence="4 10">Nicotinate-nucleotide--dimethylbenzimidazole phosphoribosyltransferase</fullName>
        <shortName evidence="10">NN:DBI PRT</shortName>
        <ecNumber evidence="3 10">2.4.2.21</ecNumber>
    </recommendedName>
    <alternativeName>
        <fullName evidence="8 10">N(1)-alpha-phosphoribosyltransferase</fullName>
    </alternativeName>
</protein>
<name>A0A173VZH9_PARDI</name>
<comment type="similarity">
    <text evidence="2 10">Belongs to the CobT family.</text>
</comment>
<dbReference type="FunFam" id="3.40.50.10210:FF:000001">
    <property type="entry name" value="Nicotinate-nucleotide--dimethylbenzimidazole phosphoribosyltransferase"/>
    <property type="match status" value="1"/>
</dbReference>
<evidence type="ECO:0000256" key="4">
    <source>
        <dbReference type="ARBA" id="ARBA00015486"/>
    </source>
</evidence>
<keyword evidence="5 10" id="KW-0169">Cobalamin biosynthesis</keyword>
<keyword evidence="7 10" id="KW-0808">Transferase</keyword>
<sequence>MIQFHIEAPDKGLEAALQDKIDNLTKPKGSLGTLEALALQVGLIQQTLSPVLRHPVNVIYASDHGIADEGVSKSPKEVTRQVIHNFLNGGAGVCYLARQHGFELKIVDGGVDFDFPVIPQLIDRKVRKGGTRNFLHEAAMTVEEMEKALQYGADIVTDCYNEGCNVISFGEMGIGNTAASSMWMTCLTQIPLIDCVGAGSGLDSEGVRHKYNVLKRSLENYKGDGSTLDVMRYFGGYEMVMAVGGMLRAAELKMIILVDGFIMTNCVLVASRLYPEMQSYCVFGHCGDEAGHKRILDFLGAKALLDLGLRLGEGSGSVCAYPILDSAVRMINEMHSFKQAAITKYF</sequence>
<evidence type="ECO:0000256" key="6">
    <source>
        <dbReference type="ARBA" id="ARBA00022676"/>
    </source>
</evidence>
<proteinExistence type="inferred from homology"/>
<comment type="pathway">
    <text evidence="1 10">Nucleoside biosynthesis; alpha-ribazole biosynthesis; alpha-ribazole from 5,6-dimethylbenzimidazole: step 1/2.</text>
</comment>
<keyword evidence="6 10" id="KW-0328">Glycosyltransferase</keyword>
<organism evidence="11 12">
    <name type="scientific">Parabacteroides distasonis</name>
    <dbReference type="NCBI Taxonomy" id="823"/>
    <lineage>
        <taxon>Bacteria</taxon>
        <taxon>Pseudomonadati</taxon>
        <taxon>Bacteroidota</taxon>
        <taxon>Bacteroidia</taxon>
        <taxon>Bacteroidales</taxon>
        <taxon>Tannerellaceae</taxon>
        <taxon>Parabacteroides</taxon>
    </lineage>
</organism>
<dbReference type="GO" id="GO:0008939">
    <property type="term" value="F:nicotinate-nucleotide-dimethylbenzimidazole phosphoribosyltransferase activity"/>
    <property type="evidence" value="ECO:0007669"/>
    <property type="project" value="UniProtKB-UniRule"/>
</dbReference>
<dbReference type="EMBL" id="CYXP01000012">
    <property type="protein sequence ID" value="CUN32702.1"/>
    <property type="molecule type" value="Genomic_DNA"/>
</dbReference>
<dbReference type="NCBIfam" id="NF000996">
    <property type="entry name" value="PRK00105.1"/>
    <property type="match status" value="1"/>
</dbReference>
<dbReference type="RefSeq" id="WP_044545335.1">
    <property type="nucleotide sequence ID" value="NZ_CDRH01000213.1"/>
</dbReference>
<dbReference type="SUPFAM" id="SSF52733">
    <property type="entry name" value="Nicotinate mononucleotide:5,6-dimethylbenzimidazole phosphoribosyltransferase (CobT)"/>
    <property type="match status" value="1"/>
</dbReference>
<dbReference type="AlphaFoldDB" id="A0A173VZH9"/>
<dbReference type="InterPro" id="IPR017846">
    <property type="entry name" value="Nict_dMeBzImd_PRibTrfase_bact"/>
</dbReference>
<accession>A0A173VZH9</accession>
<dbReference type="PANTHER" id="PTHR43463">
    <property type="entry name" value="NICOTINATE-NUCLEOTIDE--DIMETHYLBENZIMIDAZOLE PHOSPHORIBOSYLTRANSFERASE"/>
    <property type="match status" value="1"/>
</dbReference>
<evidence type="ECO:0000256" key="3">
    <source>
        <dbReference type="ARBA" id="ARBA00011991"/>
    </source>
</evidence>
<evidence type="ECO:0000256" key="9">
    <source>
        <dbReference type="ARBA" id="ARBA00047340"/>
    </source>
</evidence>
<dbReference type="UniPathway" id="UPA00061">
    <property type="reaction ID" value="UER00516"/>
</dbReference>
<dbReference type="Pfam" id="PF02277">
    <property type="entry name" value="DBI_PRT"/>
    <property type="match status" value="1"/>
</dbReference>
<dbReference type="GO" id="GO:0009236">
    <property type="term" value="P:cobalamin biosynthetic process"/>
    <property type="evidence" value="ECO:0007669"/>
    <property type="project" value="UniProtKB-UniRule"/>
</dbReference>
<evidence type="ECO:0000313" key="11">
    <source>
        <dbReference type="EMBL" id="CUN32702.1"/>
    </source>
</evidence>
<evidence type="ECO:0000256" key="5">
    <source>
        <dbReference type="ARBA" id="ARBA00022573"/>
    </source>
</evidence>
<dbReference type="InterPro" id="IPR036087">
    <property type="entry name" value="Nict_dMeBzImd_PRibTrfase_sf"/>
</dbReference>
<reference evidence="11 12" key="1">
    <citation type="submission" date="2015-09" db="EMBL/GenBank/DDBJ databases">
        <authorList>
            <consortium name="Pathogen Informatics"/>
        </authorList>
    </citation>
    <scope>NUCLEOTIDE SEQUENCE [LARGE SCALE GENOMIC DNA]</scope>
    <source>
        <strain evidence="11 12">2789STDY5608872</strain>
    </source>
</reference>
<dbReference type="EC" id="2.4.2.21" evidence="3 10"/>